<feature type="transmembrane region" description="Helical" evidence="1">
    <location>
        <begin position="37"/>
        <end position="55"/>
    </location>
</feature>
<accession>A0AAE0BIX8</accession>
<evidence type="ECO:0000313" key="2">
    <source>
        <dbReference type="EMBL" id="KAK3237436.1"/>
    </source>
</evidence>
<evidence type="ECO:0000256" key="1">
    <source>
        <dbReference type="SAM" id="Phobius"/>
    </source>
</evidence>
<evidence type="ECO:0000313" key="3">
    <source>
        <dbReference type="Proteomes" id="UP001190700"/>
    </source>
</evidence>
<comment type="caution">
    <text evidence="2">The sequence shown here is derived from an EMBL/GenBank/DDBJ whole genome shotgun (WGS) entry which is preliminary data.</text>
</comment>
<dbReference type="Proteomes" id="UP001190700">
    <property type="component" value="Unassembled WGS sequence"/>
</dbReference>
<reference evidence="2 3" key="1">
    <citation type="journal article" date="2015" name="Genome Biol. Evol.">
        <title>Comparative Genomics of a Bacterivorous Green Alga Reveals Evolutionary Causalities and Consequences of Phago-Mixotrophic Mode of Nutrition.</title>
        <authorList>
            <person name="Burns J.A."/>
            <person name="Paasch A."/>
            <person name="Narechania A."/>
            <person name="Kim E."/>
        </authorList>
    </citation>
    <scope>NUCLEOTIDE SEQUENCE [LARGE SCALE GENOMIC DNA]</scope>
    <source>
        <strain evidence="2 3">PLY_AMNH</strain>
    </source>
</reference>
<feature type="non-terminal residue" evidence="2">
    <location>
        <position position="1"/>
    </location>
</feature>
<organism evidence="2 3">
    <name type="scientific">Cymbomonas tetramitiformis</name>
    <dbReference type="NCBI Taxonomy" id="36881"/>
    <lineage>
        <taxon>Eukaryota</taxon>
        <taxon>Viridiplantae</taxon>
        <taxon>Chlorophyta</taxon>
        <taxon>Pyramimonadophyceae</taxon>
        <taxon>Pyramimonadales</taxon>
        <taxon>Pyramimonadaceae</taxon>
        <taxon>Cymbomonas</taxon>
    </lineage>
</organism>
<feature type="transmembrane region" description="Helical" evidence="1">
    <location>
        <begin position="6"/>
        <end position="25"/>
    </location>
</feature>
<keyword evidence="3" id="KW-1185">Reference proteome</keyword>
<gene>
    <name evidence="2" type="ORF">CYMTET_52487</name>
</gene>
<proteinExistence type="predicted"/>
<keyword evidence="1" id="KW-0812">Transmembrane</keyword>
<feature type="transmembrane region" description="Helical" evidence="1">
    <location>
        <begin position="92"/>
        <end position="114"/>
    </location>
</feature>
<sequence length="197" mass="20985">GDLYVNTATSALLEITACMLVAALFNNRSVPSQGSATICQAGVALCCLGAIVVDDGLLNNVFAWGAKLCGTITFGGIFMLSSEVLTTNNRSAALAVCLICGWLGTLAAPVVLMICSRLLAVHQMNGLVAAAAAAAGCMPKFRIYANTDWWHLFLQRVYAPSTYKHETRDANAARLTEHEEAQHLRLLASLSLEHEST</sequence>
<feature type="transmembrane region" description="Helical" evidence="1">
    <location>
        <begin position="61"/>
        <end position="80"/>
    </location>
</feature>
<keyword evidence="1" id="KW-1133">Transmembrane helix</keyword>
<name>A0AAE0BIX8_9CHLO</name>
<dbReference type="EMBL" id="LGRX02034594">
    <property type="protein sequence ID" value="KAK3237436.1"/>
    <property type="molecule type" value="Genomic_DNA"/>
</dbReference>
<keyword evidence="1" id="KW-0472">Membrane</keyword>
<dbReference type="AlphaFoldDB" id="A0AAE0BIX8"/>
<protein>
    <submittedName>
        <fullName evidence="2">Uncharacterized protein</fullName>
    </submittedName>
</protein>